<dbReference type="EMBL" id="JAACJP010000013">
    <property type="protein sequence ID" value="KAF5380486.1"/>
    <property type="molecule type" value="Genomic_DNA"/>
</dbReference>
<dbReference type="InterPro" id="IPR050309">
    <property type="entry name" value="Type-B_Carboxylest/Lipase"/>
</dbReference>
<comment type="caution">
    <text evidence="5">The sequence shown here is derived from an EMBL/GenBank/DDBJ whole genome shotgun (WGS) entry which is preliminary data.</text>
</comment>
<evidence type="ECO:0000313" key="5">
    <source>
        <dbReference type="EMBL" id="KAF5380486.1"/>
    </source>
</evidence>
<dbReference type="InterPro" id="IPR019826">
    <property type="entry name" value="Carboxylesterase_B_AS"/>
</dbReference>
<dbReference type="Gene3D" id="3.40.50.1820">
    <property type="entry name" value="alpha/beta hydrolase"/>
    <property type="match status" value="2"/>
</dbReference>
<evidence type="ECO:0000256" key="1">
    <source>
        <dbReference type="ARBA" id="ARBA00005964"/>
    </source>
</evidence>
<feature type="domain" description="Carboxylesterase type B" evidence="4">
    <location>
        <begin position="42"/>
        <end position="355"/>
    </location>
</feature>
<organism evidence="5 6">
    <name type="scientific">Tricholomella constricta</name>
    <dbReference type="NCBI Taxonomy" id="117010"/>
    <lineage>
        <taxon>Eukaryota</taxon>
        <taxon>Fungi</taxon>
        <taxon>Dikarya</taxon>
        <taxon>Basidiomycota</taxon>
        <taxon>Agaricomycotina</taxon>
        <taxon>Agaricomycetes</taxon>
        <taxon>Agaricomycetidae</taxon>
        <taxon>Agaricales</taxon>
        <taxon>Tricholomatineae</taxon>
        <taxon>Lyophyllaceae</taxon>
        <taxon>Tricholomella</taxon>
    </lineage>
</organism>
<evidence type="ECO:0000256" key="2">
    <source>
        <dbReference type="ARBA" id="ARBA00022801"/>
    </source>
</evidence>
<evidence type="ECO:0000313" key="6">
    <source>
        <dbReference type="Proteomes" id="UP000565441"/>
    </source>
</evidence>
<evidence type="ECO:0000256" key="3">
    <source>
        <dbReference type="RuleBase" id="RU361235"/>
    </source>
</evidence>
<dbReference type="Proteomes" id="UP000565441">
    <property type="component" value="Unassembled WGS sequence"/>
</dbReference>
<evidence type="ECO:0000259" key="4">
    <source>
        <dbReference type="Pfam" id="PF00135"/>
    </source>
</evidence>
<dbReference type="InterPro" id="IPR002018">
    <property type="entry name" value="CarbesteraseB"/>
</dbReference>
<dbReference type="PANTHER" id="PTHR11559">
    <property type="entry name" value="CARBOXYLESTERASE"/>
    <property type="match status" value="1"/>
</dbReference>
<dbReference type="OrthoDB" id="408631at2759"/>
<sequence length="499" mass="53796">MSGCLRFDLLPFPRVTFTKMFIHSLALLAFASAAHARLDGLLVPTRQGRVLGTLVSPTVRQFLGIPYAVANRWEAPTPPPTRTQVFGATNFSDSCLQALNPVSVKFLRLAGARDSDIFIPESENCLTVNIWAPITKRKQRTAVLLWVYGGGFQFGTSNLLTYNGQNIVRDNDDVLVVTFNYRLNIFGFPNAPQLASKTKAQNFGLLDLDAVVDWVYNNIAAFGGDPERITLFGQSAGGIAIDAYTYAHPQDTRVKGVIEQSGSLGILALTSVVLDPTPWNTVASVVGCGNEVTDATQLTCMKTIPFRKLEDAVISTNTNFGPVVDNTPARAAAGNFLHVPLLSGTTQHEGDIFVVGAEELAAGVVIPNLTELLADIETQVVVPVPSCTIFPDISTRPDLRAYHASEISLMFGTFPNPSPPATQKAFSKFVQGAWVAFARNPAHGLLDIGWPEYSPNTSSLAQLGNFFNQTGTVLIQGQLVDFTCASIPTLISATHKVSP</sequence>
<dbReference type="PROSITE" id="PS00122">
    <property type="entry name" value="CARBOXYLESTERASE_B_1"/>
    <property type="match status" value="1"/>
</dbReference>
<keyword evidence="2 3" id="KW-0378">Hydrolase</keyword>
<proteinExistence type="inferred from homology"/>
<name>A0A8H5HC56_9AGAR</name>
<dbReference type="Pfam" id="PF00135">
    <property type="entry name" value="COesterase"/>
    <property type="match status" value="1"/>
</dbReference>
<keyword evidence="6" id="KW-1185">Reference proteome</keyword>
<dbReference type="AlphaFoldDB" id="A0A8H5HC56"/>
<dbReference type="SUPFAM" id="SSF53474">
    <property type="entry name" value="alpha/beta-Hydrolases"/>
    <property type="match status" value="1"/>
</dbReference>
<accession>A0A8H5HC56</accession>
<protein>
    <recommendedName>
        <fullName evidence="3">Carboxylic ester hydrolase</fullName>
        <ecNumber evidence="3">3.1.1.-</ecNumber>
    </recommendedName>
</protein>
<dbReference type="EC" id="3.1.1.-" evidence="3"/>
<dbReference type="InterPro" id="IPR029058">
    <property type="entry name" value="AB_hydrolase_fold"/>
</dbReference>
<dbReference type="GO" id="GO:0016787">
    <property type="term" value="F:hydrolase activity"/>
    <property type="evidence" value="ECO:0007669"/>
    <property type="project" value="UniProtKB-KW"/>
</dbReference>
<comment type="similarity">
    <text evidence="1 3">Belongs to the type-B carboxylesterase/lipase family.</text>
</comment>
<reference evidence="5 6" key="1">
    <citation type="journal article" date="2020" name="ISME J.">
        <title>Uncovering the hidden diversity of litter-decomposition mechanisms in mushroom-forming fungi.</title>
        <authorList>
            <person name="Floudas D."/>
            <person name="Bentzer J."/>
            <person name="Ahren D."/>
            <person name="Johansson T."/>
            <person name="Persson P."/>
            <person name="Tunlid A."/>
        </authorList>
    </citation>
    <scope>NUCLEOTIDE SEQUENCE [LARGE SCALE GENOMIC DNA]</scope>
    <source>
        <strain evidence="5 6">CBS 661.87</strain>
    </source>
</reference>
<gene>
    <name evidence="5" type="ORF">D9615_004764</name>
</gene>